<comment type="similarity">
    <text evidence="1">Belongs to the UPF0161 family.</text>
</comment>
<dbReference type="PANTHER" id="PTHR33383">
    <property type="entry name" value="MEMBRANE PROTEIN INSERTION EFFICIENCY FACTOR-RELATED"/>
    <property type="match status" value="1"/>
</dbReference>
<dbReference type="Pfam" id="PF01809">
    <property type="entry name" value="YidD"/>
    <property type="match status" value="1"/>
</dbReference>
<accession>A0ABQ2JU76</accession>
<dbReference type="InterPro" id="IPR002696">
    <property type="entry name" value="Membr_insert_effic_factor_YidD"/>
</dbReference>
<comment type="caution">
    <text evidence="2">The sequence shown here is derived from an EMBL/GenBank/DDBJ whole genome shotgun (WGS) entry which is preliminary data.</text>
</comment>
<evidence type="ECO:0000256" key="1">
    <source>
        <dbReference type="HAMAP-Rule" id="MF_00386"/>
    </source>
</evidence>
<proteinExistence type="inferred from homology"/>
<name>A0ABQ2JU76_9SPHN</name>
<gene>
    <name evidence="2" type="ORF">GCM10011349_36080</name>
</gene>
<organism evidence="2 3">
    <name type="scientific">Novosphingobium indicum</name>
    <dbReference type="NCBI Taxonomy" id="462949"/>
    <lineage>
        <taxon>Bacteria</taxon>
        <taxon>Pseudomonadati</taxon>
        <taxon>Pseudomonadota</taxon>
        <taxon>Alphaproteobacteria</taxon>
        <taxon>Sphingomonadales</taxon>
        <taxon>Sphingomonadaceae</taxon>
        <taxon>Novosphingobium</taxon>
    </lineage>
</organism>
<dbReference type="PANTHER" id="PTHR33383:SF1">
    <property type="entry name" value="MEMBRANE PROTEIN INSERTION EFFICIENCY FACTOR-RELATED"/>
    <property type="match status" value="1"/>
</dbReference>
<dbReference type="NCBIfam" id="TIGR00278">
    <property type="entry name" value="membrane protein insertion efficiency factor YidD"/>
    <property type="match status" value="1"/>
</dbReference>
<evidence type="ECO:0000313" key="3">
    <source>
        <dbReference type="Proteomes" id="UP000605099"/>
    </source>
</evidence>
<evidence type="ECO:0000313" key="2">
    <source>
        <dbReference type="EMBL" id="GGN57503.1"/>
    </source>
</evidence>
<dbReference type="HAMAP" id="MF_00386">
    <property type="entry name" value="UPF0161_YidD"/>
    <property type="match status" value="1"/>
</dbReference>
<sequence length="86" mass="9559">MKRVWSFIVSLPGLLLIGIARAWQLGPSRVMPPTCRYSPSCSQYAIEAVKKHGAIKGGSLAIWRLLRCQPWGGHGYDPVPDLKQKD</sequence>
<comment type="subcellular location">
    <subcellularLocation>
        <location evidence="1">Cell membrane</location>
        <topology evidence="1">Peripheral membrane protein</topology>
        <orientation evidence="1">Cytoplasmic side</orientation>
    </subcellularLocation>
</comment>
<dbReference type="EMBL" id="BMLK01000020">
    <property type="protein sequence ID" value="GGN57503.1"/>
    <property type="molecule type" value="Genomic_DNA"/>
</dbReference>
<dbReference type="SMART" id="SM01234">
    <property type="entry name" value="Haemolytic"/>
    <property type="match status" value="1"/>
</dbReference>
<dbReference type="Proteomes" id="UP000605099">
    <property type="component" value="Unassembled WGS sequence"/>
</dbReference>
<keyword evidence="1" id="KW-0472">Membrane</keyword>
<keyword evidence="1" id="KW-1003">Cell membrane</keyword>
<keyword evidence="3" id="KW-1185">Reference proteome</keyword>
<reference evidence="3" key="1">
    <citation type="journal article" date="2019" name="Int. J. Syst. Evol. Microbiol.">
        <title>The Global Catalogue of Microorganisms (GCM) 10K type strain sequencing project: providing services to taxonomists for standard genome sequencing and annotation.</title>
        <authorList>
            <consortium name="The Broad Institute Genomics Platform"/>
            <consortium name="The Broad Institute Genome Sequencing Center for Infectious Disease"/>
            <person name="Wu L."/>
            <person name="Ma J."/>
        </authorList>
    </citation>
    <scope>NUCLEOTIDE SEQUENCE [LARGE SCALE GENOMIC DNA]</scope>
    <source>
        <strain evidence="3">CGMCC 1.6784</strain>
    </source>
</reference>
<comment type="function">
    <text evidence="1">Could be involved in insertion of integral membrane proteins into the membrane.</text>
</comment>
<protein>
    <recommendedName>
        <fullName evidence="1">Putative membrane protein insertion efficiency factor</fullName>
    </recommendedName>
</protein>